<protein>
    <recommendedName>
        <fullName evidence="8 10">Serine/threonine-protein phosphatase 2A activator</fullName>
        <ecNumber evidence="4 10">5.2.1.8</ecNumber>
    </recommendedName>
    <alternativeName>
        <fullName evidence="9 10">Phosphotyrosyl phosphatase activator</fullName>
    </alternativeName>
</protein>
<feature type="compositionally biased region" description="Basic and acidic residues" evidence="11">
    <location>
        <begin position="192"/>
        <end position="202"/>
    </location>
</feature>
<dbReference type="GO" id="GO:0000159">
    <property type="term" value="C:protein phosphatase type 2A complex"/>
    <property type="evidence" value="ECO:0007669"/>
    <property type="project" value="TreeGrafter"/>
</dbReference>
<dbReference type="PANTHER" id="PTHR10012">
    <property type="entry name" value="SERINE/THREONINE-PROTEIN PHOSPHATASE 2A REGULATORY SUBUNIT B"/>
    <property type="match status" value="1"/>
</dbReference>
<dbReference type="Gene3D" id="1.20.120.1150">
    <property type="match status" value="1"/>
</dbReference>
<dbReference type="GO" id="GO:0005634">
    <property type="term" value="C:nucleus"/>
    <property type="evidence" value="ECO:0007669"/>
    <property type="project" value="TreeGrafter"/>
</dbReference>
<name>A0A6G1S3P7_9ACAR</name>
<evidence type="ECO:0000256" key="7">
    <source>
        <dbReference type="ARBA" id="ARBA00023235"/>
    </source>
</evidence>
<evidence type="ECO:0000256" key="10">
    <source>
        <dbReference type="RuleBase" id="RU361210"/>
    </source>
</evidence>
<dbReference type="Pfam" id="PF03095">
    <property type="entry name" value="PTPA"/>
    <property type="match status" value="2"/>
</dbReference>
<dbReference type="GO" id="GO:0003755">
    <property type="term" value="F:peptidyl-prolyl cis-trans isomerase activity"/>
    <property type="evidence" value="ECO:0007669"/>
    <property type="project" value="UniProtKB-KW"/>
</dbReference>
<evidence type="ECO:0000256" key="11">
    <source>
        <dbReference type="SAM" id="MobiDB-lite"/>
    </source>
</evidence>
<dbReference type="PIRSF" id="PIRSF016325">
    <property type="entry name" value="Phstyr_phstse_ac"/>
    <property type="match status" value="1"/>
</dbReference>
<reference evidence="12" key="1">
    <citation type="submission" date="2018-10" db="EMBL/GenBank/DDBJ databases">
        <title>Transcriptome assembly of Aceria tosichella (Wheat curl mite) Type 2.</title>
        <authorList>
            <person name="Scully E.D."/>
            <person name="Geib S.M."/>
            <person name="Palmer N.A."/>
            <person name="Gupta A.K."/>
            <person name="Sarath G."/>
            <person name="Tatineni S."/>
        </authorList>
    </citation>
    <scope>NUCLEOTIDE SEQUENCE</scope>
    <source>
        <strain evidence="12">LincolnNE</strain>
    </source>
</reference>
<evidence type="ECO:0000256" key="4">
    <source>
        <dbReference type="ARBA" id="ARBA00013194"/>
    </source>
</evidence>
<keyword evidence="7 10" id="KW-0413">Isomerase</keyword>
<evidence type="ECO:0000256" key="1">
    <source>
        <dbReference type="ARBA" id="ARBA00000971"/>
    </source>
</evidence>
<dbReference type="AlphaFoldDB" id="A0A6G1S3P7"/>
<dbReference type="SUPFAM" id="SSF140984">
    <property type="entry name" value="PTPA-like"/>
    <property type="match status" value="2"/>
</dbReference>
<dbReference type="InterPro" id="IPR043170">
    <property type="entry name" value="PTPA_C_lid"/>
</dbReference>
<accession>A0A6G1S3P7</accession>
<evidence type="ECO:0000313" key="12">
    <source>
        <dbReference type="EMBL" id="MDE44851.1"/>
    </source>
</evidence>
<evidence type="ECO:0000256" key="8">
    <source>
        <dbReference type="ARBA" id="ARBA00044786"/>
    </source>
</evidence>
<comment type="catalytic activity">
    <reaction evidence="1 10">
        <text>[protein]-peptidylproline (omega=180) = [protein]-peptidylproline (omega=0)</text>
        <dbReference type="Rhea" id="RHEA:16237"/>
        <dbReference type="Rhea" id="RHEA-COMP:10747"/>
        <dbReference type="Rhea" id="RHEA-COMP:10748"/>
        <dbReference type="ChEBI" id="CHEBI:83833"/>
        <dbReference type="ChEBI" id="CHEBI:83834"/>
        <dbReference type="EC" id="5.2.1.8"/>
    </reaction>
</comment>
<dbReference type="PANTHER" id="PTHR10012:SF0">
    <property type="entry name" value="SERINE_THREONINE-PROTEIN PHOSPHATASE 2A ACTIVATOR"/>
    <property type="match status" value="1"/>
</dbReference>
<dbReference type="EC" id="5.2.1.8" evidence="4 10"/>
<keyword evidence="6 10" id="KW-0697">Rotamase</keyword>
<keyword evidence="5 10" id="KW-0963">Cytoplasm</keyword>
<evidence type="ECO:0000256" key="2">
    <source>
        <dbReference type="ARBA" id="ARBA00004496"/>
    </source>
</evidence>
<feature type="region of interest" description="Disordered" evidence="11">
    <location>
        <begin position="185"/>
        <end position="210"/>
    </location>
</feature>
<sequence length="411" mass="47505">METAWPTVNRPSRDQLDHVTAKPGRFLTKKINSEKDVIYFRTKSAAYRDTLAYVDQLCEKIRGTGSKILNHKYTIKSEMFQKCSQLLDELAVMCDNTDLSQAKGSAPLRFGHVAFRDWFDATKVKCREFIYTQLASEQDEQLKEELSTYLTESFGNRMRIDYGTGHELSFLLFTMGLSCLSESSSDTFSRPNTDKAEHKPDSIETTTATTTTSKAIQHPNMVTLDRLRTFVGYHGWDILALFSHKYLRLCRQVQVKFRLEPAGSRGVYNMDDFQYLPFLFGAAQLVGIKYISTKDFYLQDNVDMYKSDFIFLEAVDFILNNKRGPFHEHSYTLWCLMDLGTWENIYRRIRMKFTDDVLSPFPIVQHLLFGNYILRWDSGDDDETTITTDERANCDRCIGPVGDDKFHAPKS</sequence>
<comment type="subcellular location">
    <subcellularLocation>
        <location evidence="2 10">Cytoplasm</location>
    </subcellularLocation>
</comment>
<evidence type="ECO:0000256" key="3">
    <source>
        <dbReference type="ARBA" id="ARBA00011019"/>
    </source>
</evidence>
<proteinExistence type="inferred from homology"/>
<dbReference type="GO" id="GO:0007052">
    <property type="term" value="P:mitotic spindle organization"/>
    <property type="evidence" value="ECO:0007669"/>
    <property type="project" value="TreeGrafter"/>
</dbReference>
<dbReference type="EMBL" id="GGYP01000080">
    <property type="protein sequence ID" value="MDE44851.1"/>
    <property type="molecule type" value="Transcribed_RNA"/>
</dbReference>
<dbReference type="InterPro" id="IPR037218">
    <property type="entry name" value="PTPA_sf"/>
</dbReference>
<evidence type="ECO:0000256" key="9">
    <source>
        <dbReference type="ARBA" id="ARBA00044820"/>
    </source>
</evidence>
<comment type="similarity">
    <text evidence="3 10">Belongs to the PTPA-type PPIase family.</text>
</comment>
<dbReference type="GO" id="GO:0008160">
    <property type="term" value="F:protein tyrosine phosphatase activator activity"/>
    <property type="evidence" value="ECO:0007669"/>
    <property type="project" value="TreeGrafter"/>
</dbReference>
<evidence type="ECO:0000256" key="6">
    <source>
        <dbReference type="ARBA" id="ARBA00023110"/>
    </source>
</evidence>
<comment type="function">
    <text evidence="10">PPIases accelerate the folding of proteins. It catalyzes the cis-trans isomerization of proline imidic peptide bonds in oligopeptides.</text>
</comment>
<organism evidence="12">
    <name type="scientific">Aceria tosichella</name>
    <name type="common">wheat curl mite</name>
    <dbReference type="NCBI Taxonomy" id="561515"/>
    <lineage>
        <taxon>Eukaryota</taxon>
        <taxon>Metazoa</taxon>
        <taxon>Ecdysozoa</taxon>
        <taxon>Arthropoda</taxon>
        <taxon>Chelicerata</taxon>
        <taxon>Arachnida</taxon>
        <taxon>Acari</taxon>
        <taxon>Acariformes</taxon>
        <taxon>Trombidiformes</taxon>
        <taxon>Prostigmata</taxon>
        <taxon>Eupodina</taxon>
        <taxon>Eriophyoidea</taxon>
        <taxon>Eriophyidae</taxon>
        <taxon>Eriophyinae</taxon>
        <taxon>Aceriini</taxon>
        <taxon>Aceria</taxon>
    </lineage>
</organism>
<dbReference type="GO" id="GO:0005737">
    <property type="term" value="C:cytoplasm"/>
    <property type="evidence" value="ECO:0007669"/>
    <property type="project" value="UniProtKB-SubCell"/>
</dbReference>
<evidence type="ECO:0000256" key="5">
    <source>
        <dbReference type="ARBA" id="ARBA00022490"/>
    </source>
</evidence>
<gene>
    <name evidence="12" type="primary">ppp2r4A</name>
    <name evidence="12" type="ORF">g.7423</name>
</gene>
<dbReference type="InterPro" id="IPR004327">
    <property type="entry name" value="Phstyr_phstse_ac"/>
</dbReference>